<comment type="similarity">
    <text evidence="3">Belongs to the nanoviruses/circoviruses replication-associated protein family.</text>
</comment>
<evidence type="ECO:0000256" key="14">
    <source>
        <dbReference type="ARBA" id="ARBA00023268"/>
    </source>
</evidence>
<keyword evidence="13" id="KW-0238">DNA-binding</keyword>
<organism evidence="19">
    <name type="scientific">uncultured virus</name>
    <dbReference type="NCBI Taxonomy" id="340016"/>
    <lineage>
        <taxon>Viruses</taxon>
        <taxon>environmental samples</taxon>
    </lineage>
</organism>
<evidence type="ECO:0000256" key="8">
    <source>
        <dbReference type="ARBA" id="ARBA00022723"/>
    </source>
</evidence>
<dbReference type="Gene3D" id="3.40.1310.20">
    <property type="match status" value="1"/>
</dbReference>
<evidence type="ECO:0000256" key="17">
    <source>
        <dbReference type="ARBA" id="ARBA00049360"/>
    </source>
</evidence>
<dbReference type="InterPro" id="IPR049912">
    <property type="entry name" value="CRESS_DNA_REP"/>
</dbReference>
<evidence type="ECO:0000256" key="7">
    <source>
        <dbReference type="ARBA" id="ARBA00022722"/>
    </source>
</evidence>
<proteinExistence type="inferred from homology"/>
<keyword evidence="8" id="KW-0479">Metal-binding</keyword>
<evidence type="ECO:0000256" key="6">
    <source>
        <dbReference type="ARBA" id="ARBA00022705"/>
    </source>
</evidence>
<dbReference type="GO" id="GO:0016779">
    <property type="term" value="F:nucleotidyltransferase activity"/>
    <property type="evidence" value="ECO:0007669"/>
    <property type="project" value="UniProtKB-KW"/>
</dbReference>
<comment type="catalytic activity">
    <reaction evidence="17">
        <text>ATP + H2O = ADP + phosphate + H(+)</text>
        <dbReference type="Rhea" id="RHEA:13065"/>
        <dbReference type="ChEBI" id="CHEBI:15377"/>
        <dbReference type="ChEBI" id="CHEBI:15378"/>
        <dbReference type="ChEBI" id="CHEBI:30616"/>
        <dbReference type="ChEBI" id="CHEBI:43474"/>
        <dbReference type="ChEBI" id="CHEBI:456216"/>
    </reaction>
</comment>
<evidence type="ECO:0000313" key="19">
    <source>
        <dbReference type="EMBL" id="AUM61679.1"/>
    </source>
</evidence>
<dbReference type="Gene3D" id="3.40.50.300">
    <property type="entry name" value="P-loop containing nucleotide triphosphate hydrolases"/>
    <property type="match status" value="1"/>
</dbReference>
<dbReference type="GO" id="GO:0003723">
    <property type="term" value="F:RNA binding"/>
    <property type="evidence" value="ECO:0007669"/>
    <property type="project" value="InterPro"/>
</dbReference>
<protein>
    <recommendedName>
        <fullName evidence="15">ATP-dependent helicase Rep</fullName>
    </recommendedName>
    <alternativeName>
        <fullName evidence="16">RepP</fullName>
    </alternativeName>
</protein>
<dbReference type="GO" id="GO:0016787">
    <property type="term" value="F:hydrolase activity"/>
    <property type="evidence" value="ECO:0007669"/>
    <property type="project" value="UniProtKB-KW"/>
</dbReference>
<evidence type="ECO:0000259" key="18">
    <source>
        <dbReference type="PROSITE" id="PS52020"/>
    </source>
</evidence>
<evidence type="ECO:0000256" key="15">
    <source>
        <dbReference type="ARBA" id="ARBA00030754"/>
    </source>
</evidence>
<keyword evidence="10" id="KW-0255">Endonuclease</keyword>
<reference evidence="19" key="1">
    <citation type="submission" date="2017-01" db="EMBL/GenBank/DDBJ databases">
        <title>High-throughput sequencing uncovers low homogeneity in the biogeography of single-stranded DNA viruses.</title>
        <authorList>
            <person name="Pearson V.M."/>
            <person name="Rokyta D.R."/>
        </authorList>
    </citation>
    <scope>NUCLEOTIDE SEQUENCE</scope>
</reference>
<dbReference type="GO" id="GO:0006260">
    <property type="term" value="P:DNA replication"/>
    <property type="evidence" value="ECO:0007669"/>
    <property type="project" value="UniProtKB-KW"/>
</dbReference>
<dbReference type="SUPFAM" id="SSF52540">
    <property type="entry name" value="P-loop containing nucleoside triphosphate hydrolases"/>
    <property type="match status" value="1"/>
</dbReference>
<sequence>MSKNWLFTIFEREDETHWPSDPEANFYFQLFKPEEMTFMVFQMEKCPSTGKLHLQGYLQMKKKSRMNRVKSFLPRGTHLESMRGSVQEAISYCSKEDTRIAGPWNYGTRPTTQGQRSDILNVCEEIKRGATKRKIAEDFPEMVVKYSRGIDNLRYAVSESPRWRTLQVWWVWGKTGTGKTRLTMESVQKVEDIFIVHSDGIWWDGYDNQESILFDDFYGQIKCEKMLRYLDGHPLQLPIKGSFVYAKYTKVWITSNVHYSDIYKNVPQDVKDAFERRITEIITK</sequence>
<dbReference type="InterPro" id="IPR027417">
    <property type="entry name" value="P-loop_NTPase"/>
</dbReference>
<evidence type="ECO:0000256" key="3">
    <source>
        <dbReference type="ARBA" id="ARBA00008545"/>
    </source>
</evidence>
<dbReference type="GO" id="GO:0042025">
    <property type="term" value="C:host cell nucleus"/>
    <property type="evidence" value="ECO:0007669"/>
    <property type="project" value="UniProtKB-SubCell"/>
</dbReference>
<keyword evidence="9" id="KW-0547">Nucleotide-binding</keyword>
<evidence type="ECO:0000256" key="1">
    <source>
        <dbReference type="ARBA" id="ARBA00001936"/>
    </source>
</evidence>
<evidence type="ECO:0000256" key="5">
    <source>
        <dbReference type="ARBA" id="ARBA00022695"/>
    </source>
</evidence>
<comment type="cofactor">
    <cofactor evidence="1">
        <name>Mn(2+)</name>
        <dbReference type="ChEBI" id="CHEBI:29035"/>
    </cofactor>
</comment>
<dbReference type="EMBL" id="KY487803">
    <property type="protein sequence ID" value="AUM61679.1"/>
    <property type="molecule type" value="Genomic_DNA"/>
</dbReference>
<dbReference type="InterPro" id="IPR000605">
    <property type="entry name" value="Helicase_SF3_ssDNA/RNA_vir"/>
</dbReference>
<accession>A0A2K9LS02</accession>
<evidence type="ECO:0000256" key="4">
    <source>
        <dbReference type="ARBA" id="ARBA00022679"/>
    </source>
</evidence>
<keyword evidence="12" id="KW-0190">Covalent protein-DNA linkage</keyword>
<dbReference type="GO" id="GO:0004519">
    <property type="term" value="F:endonuclease activity"/>
    <property type="evidence" value="ECO:0007669"/>
    <property type="project" value="UniProtKB-KW"/>
</dbReference>
<dbReference type="GO" id="GO:0003677">
    <property type="term" value="F:DNA binding"/>
    <property type="evidence" value="ECO:0007669"/>
    <property type="project" value="UniProtKB-KW"/>
</dbReference>
<evidence type="ECO:0000256" key="16">
    <source>
        <dbReference type="ARBA" id="ARBA00032243"/>
    </source>
</evidence>
<comment type="subcellular location">
    <subcellularLocation>
        <location evidence="2">Host nucleus</location>
    </subcellularLocation>
</comment>
<keyword evidence="7" id="KW-0540">Nuclease</keyword>
<dbReference type="GO" id="GO:0046872">
    <property type="term" value="F:metal ion binding"/>
    <property type="evidence" value="ECO:0007669"/>
    <property type="project" value="UniProtKB-KW"/>
</dbReference>
<evidence type="ECO:0000256" key="13">
    <source>
        <dbReference type="ARBA" id="ARBA00023125"/>
    </source>
</evidence>
<keyword evidence="5" id="KW-0548">Nucleotidyltransferase</keyword>
<dbReference type="GO" id="GO:0000166">
    <property type="term" value="F:nucleotide binding"/>
    <property type="evidence" value="ECO:0007669"/>
    <property type="project" value="UniProtKB-KW"/>
</dbReference>
<feature type="domain" description="CRESS-DNA virus Rep endonuclease" evidence="18">
    <location>
        <begin position="1"/>
        <end position="109"/>
    </location>
</feature>
<dbReference type="PROSITE" id="PS52020">
    <property type="entry name" value="CRESS_DNA_REP"/>
    <property type="match status" value="1"/>
</dbReference>
<dbReference type="GO" id="GO:0003724">
    <property type="term" value="F:RNA helicase activity"/>
    <property type="evidence" value="ECO:0007669"/>
    <property type="project" value="InterPro"/>
</dbReference>
<evidence type="ECO:0000256" key="10">
    <source>
        <dbReference type="ARBA" id="ARBA00022759"/>
    </source>
</evidence>
<keyword evidence="6" id="KW-0235">DNA replication</keyword>
<gene>
    <name evidence="19" type="primary">Rep</name>
</gene>
<evidence type="ECO:0000256" key="11">
    <source>
        <dbReference type="ARBA" id="ARBA00022801"/>
    </source>
</evidence>
<keyword evidence="4" id="KW-0808">Transferase</keyword>
<name>A0A2K9LS02_9VIRU</name>
<evidence type="ECO:0000256" key="9">
    <source>
        <dbReference type="ARBA" id="ARBA00022741"/>
    </source>
</evidence>
<dbReference type="Pfam" id="PF02407">
    <property type="entry name" value="Viral_Rep"/>
    <property type="match status" value="1"/>
</dbReference>
<evidence type="ECO:0000256" key="12">
    <source>
        <dbReference type="ARBA" id="ARBA00023124"/>
    </source>
</evidence>
<evidence type="ECO:0000256" key="2">
    <source>
        <dbReference type="ARBA" id="ARBA00004147"/>
    </source>
</evidence>
<keyword evidence="11" id="KW-0378">Hydrolase</keyword>
<keyword evidence="14" id="KW-0511">Multifunctional enzyme</keyword>
<dbReference type="Pfam" id="PF00910">
    <property type="entry name" value="RNA_helicase"/>
    <property type="match status" value="1"/>
</dbReference>